<dbReference type="GO" id="GO:0000993">
    <property type="term" value="F:RNA polymerase II complex binding"/>
    <property type="evidence" value="ECO:0007669"/>
    <property type="project" value="TreeGrafter"/>
</dbReference>
<name>A0AAD5MTK9_PARTN</name>
<feature type="compositionally biased region" description="Basic and acidic residues" evidence="5">
    <location>
        <begin position="328"/>
        <end position="344"/>
    </location>
</feature>
<gene>
    <name evidence="6" type="ORF">KIN20_011399</name>
</gene>
<evidence type="ECO:0000256" key="3">
    <source>
        <dbReference type="ARBA" id="ARBA00020462"/>
    </source>
</evidence>
<dbReference type="GO" id="GO:0016593">
    <property type="term" value="C:Cdc73/Paf1 complex"/>
    <property type="evidence" value="ECO:0007669"/>
    <property type="project" value="InterPro"/>
</dbReference>
<protein>
    <recommendedName>
        <fullName evidence="3">RNA polymerase II-associated factor 1 homolog</fullName>
    </recommendedName>
</protein>
<dbReference type="GO" id="GO:0003682">
    <property type="term" value="F:chromatin binding"/>
    <property type="evidence" value="ECO:0007669"/>
    <property type="project" value="TreeGrafter"/>
</dbReference>
<reference evidence="6" key="1">
    <citation type="submission" date="2021-06" db="EMBL/GenBank/DDBJ databases">
        <title>Parelaphostrongylus tenuis whole genome reference sequence.</title>
        <authorList>
            <person name="Garwood T.J."/>
            <person name="Larsen P.A."/>
            <person name="Fountain-Jones N.M."/>
            <person name="Garbe J.R."/>
            <person name="Macchietto M.G."/>
            <person name="Kania S.A."/>
            <person name="Gerhold R.W."/>
            <person name="Richards J.E."/>
            <person name="Wolf T.M."/>
        </authorList>
    </citation>
    <scope>NUCLEOTIDE SEQUENCE</scope>
    <source>
        <strain evidence="6">MNPRO001-30</strain>
        <tissue evidence="6">Meninges</tissue>
    </source>
</reference>
<proteinExistence type="inferred from homology"/>
<comment type="subcellular location">
    <subcellularLocation>
        <location evidence="1">Nucleus</location>
    </subcellularLocation>
</comment>
<organism evidence="6 7">
    <name type="scientific">Parelaphostrongylus tenuis</name>
    <name type="common">Meningeal worm</name>
    <dbReference type="NCBI Taxonomy" id="148309"/>
    <lineage>
        <taxon>Eukaryota</taxon>
        <taxon>Metazoa</taxon>
        <taxon>Ecdysozoa</taxon>
        <taxon>Nematoda</taxon>
        <taxon>Chromadorea</taxon>
        <taxon>Rhabditida</taxon>
        <taxon>Rhabditina</taxon>
        <taxon>Rhabditomorpha</taxon>
        <taxon>Strongyloidea</taxon>
        <taxon>Metastrongylidae</taxon>
        <taxon>Parelaphostrongylus</taxon>
    </lineage>
</organism>
<dbReference type="GO" id="GO:0006368">
    <property type="term" value="P:transcription elongation by RNA polymerase II"/>
    <property type="evidence" value="ECO:0007669"/>
    <property type="project" value="InterPro"/>
</dbReference>
<feature type="region of interest" description="Disordered" evidence="5">
    <location>
        <begin position="302"/>
        <end position="344"/>
    </location>
</feature>
<dbReference type="Pfam" id="PF03985">
    <property type="entry name" value="Paf1"/>
    <property type="match status" value="1"/>
</dbReference>
<accession>A0AAD5MTK9</accession>
<evidence type="ECO:0000256" key="2">
    <source>
        <dbReference type="ARBA" id="ARBA00007560"/>
    </source>
</evidence>
<keyword evidence="7" id="KW-1185">Reference proteome</keyword>
<comment type="caution">
    <text evidence="6">The sequence shown here is derived from an EMBL/GenBank/DDBJ whole genome shotgun (WGS) entry which is preliminary data.</text>
</comment>
<dbReference type="AlphaFoldDB" id="A0AAD5MTK9"/>
<dbReference type="PANTHER" id="PTHR23188">
    <property type="entry name" value="RNA POLYMERASE II-ASSOCIATED FACTOR 1 HOMOLOG"/>
    <property type="match status" value="1"/>
</dbReference>
<evidence type="ECO:0000256" key="5">
    <source>
        <dbReference type="SAM" id="MobiDB-lite"/>
    </source>
</evidence>
<keyword evidence="4" id="KW-0539">Nucleus</keyword>
<evidence type="ECO:0000313" key="7">
    <source>
        <dbReference type="Proteomes" id="UP001196413"/>
    </source>
</evidence>
<evidence type="ECO:0000313" key="6">
    <source>
        <dbReference type="EMBL" id="KAJ1354457.1"/>
    </source>
</evidence>
<dbReference type="EMBL" id="JAHQIW010002088">
    <property type="protein sequence ID" value="KAJ1354457.1"/>
    <property type="molecule type" value="Genomic_DNA"/>
</dbReference>
<evidence type="ECO:0000256" key="1">
    <source>
        <dbReference type="ARBA" id="ARBA00004123"/>
    </source>
</evidence>
<sequence>MASGSQKIGRDAIGSWKYHSIKEENEVADEQRRLEDVRIRSTGKVGHLSPHPDTREATRKAARAAVRVAAIQAANKATKEALSERWKERERQRRDLMRYKHAMKRMTPCSRFQIVCQNRGPDFICKSRVRNRLPDVPFNGKFLPCPFGGLERFIDYKPTSLEMGYKYDIQCEMDMGLNLDLVDPNTYKVNPNMETQLTEKDAILLEDEDSNAEQIKRSAQHSKVVPWMRKTQYISSEFERFGVAADRQEIKVGYDLKKKKENLNIFRGRQSQINLIKKSFENVKVPVCEHFSKKGVTAVKEIPILPDFEDSNTDDGKADESDDEDSENENRNDGSEKESADEIN</sequence>
<comment type="similarity">
    <text evidence="2">Belongs to the PAF1 family.</text>
</comment>
<dbReference type="PANTHER" id="PTHR23188:SF12">
    <property type="entry name" value="RNA POLYMERASE II-ASSOCIATED FACTOR 1 HOMOLOG"/>
    <property type="match status" value="1"/>
</dbReference>
<evidence type="ECO:0000256" key="4">
    <source>
        <dbReference type="ARBA" id="ARBA00023242"/>
    </source>
</evidence>
<dbReference type="InterPro" id="IPR007133">
    <property type="entry name" value="RNA_pol_II-assoc_Paf1"/>
</dbReference>
<dbReference type="Proteomes" id="UP001196413">
    <property type="component" value="Unassembled WGS sequence"/>
</dbReference>